<dbReference type="SUPFAM" id="SSF46973">
    <property type="entry name" value="Enzyme IIa from lactose specific PTS, IIa-lac"/>
    <property type="match status" value="1"/>
</dbReference>
<evidence type="ECO:0000256" key="2">
    <source>
        <dbReference type="ARBA" id="ARBA00011233"/>
    </source>
</evidence>
<keyword evidence="5" id="KW-0963">Cytoplasm</keyword>
<evidence type="ECO:0000256" key="5">
    <source>
        <dbReference type="ARBA" id="ARBA00022490"/>
    </source>
</evidence>
<comment type="subunit">
    <text evidence="2">Homotrimer.</text>
</comment>
<dbReference type="GO" id="GO:0009401">
    <property type="term" value="P:phosphoenolpyruvate-dependent sugar phosphotransferase system"/>
    <property type="evidence" value="ECO:0007669"/>
    <property type="project" value="UniProtKB-KW"/>
</dbReference>
<comment type="caution">
    <text evidence="18">The sequence shown here is derived from an EMBL/GenBank/DDBJ whole genome shotgun (WGS) entry which is preliminary data.</text>
</comment>
<keyword evidence="7" id="KW-0762">Sugar transport</keyword>
<evidence type="ECO:0000256" key="17">
    <source>
        <dbReference type="PROSITE-ProRule" id="PRU00418"/>
    </source>
</evidence>
<proteinExistence type="predicted"/>
<dbReference type="GO" id="GO:0046872">
    <property type="term" value="F:metal ion binding"/>
    <property type="evidence" value="ECO:0007669"/>
    <property type="project" value="UniProtKB-KW"/>
</dbReference>
<dbReference type="InterPro" id="IPR036542">
    <property type="entry name" value="PTS_IIA_lac/cel_sf"/>
</dbReference>
<dbReference type="Proteomes" id="UP001055025">
    <property type="component" value="Unassembled WGS sequence"/>
</dbReference>
<sequence>MNREEVTAIGFEIVAYSGDARTKLLEAVKCAKAGDFEGSRALVVEAQECLNDAHNAQTAMLSAEAAGDHADLGLIMVHAQDHLMTTMLLRDIVESLVDIYR</sequence>
<feature type="modified residue" description="Phosphohistidine; by HPr" evidence="17">
    <location>
        <position position="78"/>
    </location>
</feature>
<name>A0AAV5B4F1_9ACTN</name>
<comment type="subcellular location">
    <subcellularLocation>
        <location evidence="1">Cytoplasm</location>
    </subcellularLocation>
</comment>
<evidence type="ECO:0000256" key="10">
    <source>
        <dbReference type="ARBA" id="ARBA00022723"/>
    </source>
</evidence>
<dbReference type="GO" id="GO:0005737">
    <property type="term" value="C:cytoplasm"/>
    <property type="evidence" value="ECO:0007669"/>
    <property type="project" value="UniProtKB-SubCell"/>
</dbReference>
<keyword evidence="19" id="KW-1185">Reference proteome</keyword>
<dbReference type="AlphaFoldDB" id="A0AAV5B4F1"/>
<gene>
    <name evidence="18" type="primary">lacF</name>
    <name evidence="18" type="ORF">ATOP_15530</name>
</gene>
<protein>
    <recommendedName>
        <fullName evidence="3">PTS system lactose-specific EIIA component</fullName>
    </recommendedName>
    <alternativeName>
        <fullName evidence="12">EIIA-Lac</fullName>
    </alternativeName>
    <alternativeName>
        <fullName evidence="14">EIII-Lac</fullName>
    </alternativeName>
    <alternativeName>
        <fullName evidence="13">Lactose-specific phosphotransferase enzyme IIA component</fullName>
    </alternativeName>
</protein>
<keyword evidence="9" id="KW-0598">Phosphotransferase system</keyword>
<evidence type="ECO:0000256" key="7">
    <source>
        <dbReference type="ARBA" id="ARBA00022597"/>
    </source>
</evidence>
<dbReference type="PIRSF" id="PIRSF000699">
    <property type="entry name" value="PTS_IILac_III"/>
    <property type="match status" value="1"/>
</dbReference>
<evidence type="ECO:0000256" key="16">
    <source>
        <dbReference type="PIRSR" id="PIRSR000699-2"/>
    </source>
</evidence>
<evidence type="ECO:0000256" key="6">
    <source>
        <dbReference type="ARBA" id="ARBA00022553"/>
    </source>
</evidence>
<feature type="binding site" evidence="16">
    <location>
        <position position="81"/>
    </location>
    <ligand>
        <name>Mg(2+)</name>
        <dbReference type="ChEBI" id="CHEBI:18420"/>
        <note>ligand shared between all trimeric partners</note>
    </ligand>
</feature>
<evidence type="ECO:0000256" key="1">
    <source>
        <dbReference type="ARBA" id="ARBA00004496"/>
    </source>
</evidence>
<evidence type="ECO:0000256" key="3">
    <source>
        <dbReference type="ARBA" id="ARBA00014322"/>
    </source>
</evidence>
<evidence type="ECO:0000256" key="15">
    <source>
        <dbReference type="PIRSR" id="PIRSR000699-1"/>
    </source>
</evidence>
<evidence type="ECO:0000313" key="19">
    <source>
        <dbReference type="Proteomes" id="UP001055025"/>
    </source>
</evidence>
<keyword evidence="11 16" id="KW-0460">Magnesium</keyword>
<evidence type="ECO:0000256" key="4">
    <source>
        <dbReference type="ARBA" id="ARBA00022448"/>
    </source>
</evidence>
<dbReference type="RefSeq" id="WP_265590956.1">
    <property type="nucleotide sequence ID" value="NZ_BQKC01000001.1"/>
</dbReference>
<evidence type="ECO:0000256" key="13">
    <source>
        <dbReference type="ARBA" id="ARBA00031467"/>
    </source>
</evidence>
<comment type="cofactor">
    <cofactor evidence="16">
        <name>Mg(2+)</name>
        <dbReference type="ChEBI" id="CHEBI:18420"/>
    </cofactor>
    <text evidence="16">Binds 1 Mg(2+) ion per trimer.</text>
</comment>
<keyword evidence="10 16" id="KW-0479">Metal-binding</keyword>
<evidence type="ECO:0000256" key="11">
    <source>
        <dbReference type="ARBA" id="ARBA00022842"/>
    </source>
</evidence>
<evidence type="ECO:0000256" key="12">
    <source>
        <dbReference type="ARBA" id="ARBA00030293"/>
    </source>
</evidence>
<evidence type="ECO:0000256" key="8">
    <source>
        <dbReference type="ARBA" id="ARBA00022679"/>
    </source>
</evidence>
<dbReference type="EMBL" id="BQKC01000001">
    <property type="protein sequence ID" value="GJM55898.1"/>
    <property type="molecule type" value="Genomic_DNA"/>
</dbReference>
<evidence type="ECO:0000256" key="14">
    <source>
        <dbReference type="ARBA" id="ARBA00032708"/>
    </source>
</evidence>
<dbReference type="GO" id="GO:0016740">
    <property type="term" value="F:transferase activity"/>
    <property type="evidence" value="ECO:0007669"/>
    <property type="project" value="UniProtKB-KW"/>
</dbReference>
<keyword evidence="6" id="KW-0597">Phosphoprotein</keyword>
<keyword evidence="4" id="KW-0813">Transport</keyword>
<accession>A0AAV5B4F1</accession>
<evidence type="ECO:0000256" key="9">
    <source>
        <dbReference type="ARBA" id="ARBA00022683"/>
    </source>
</evidence>
<dbReference type="Gene3D" id="1.20.58.80">
    <property type="entry name" value="Phosphotransferase system, lactose/cellobiose-type IIA subunit"/>
    <property type="match status" value="1"/>
</dbReference>
<dbReference type="PROSITE" id="PS51095">
    <property type="entry name" value="PTS_EIIA_TYPE_3"/>
    <property type="match status" value="1"/>
</dbReference>
<dbReference type="PANTHER" id="PTHR34382">
    <property type="entry name" value="PTS SYSTEM N,N'-DIACETYLCHITOBIOSE-SPECIFIC EIIA COMPONENT"/>
    <property type="match status" value="1"/>
</dbReference>
<feature type="active site" description="Tele-phosphohistidine intermediate" evidence="15">
    <location>
        <position position="78"/>
    </location>
</feature>
<evidence type="ECO:0000313" key="18">
    <source>
        <dbReference type="EMBL" id="GJM55898.1"/>
    </source>
</evidence>
<dbReference type="Pfam" id="PF02255">
    <property type="entry name" value="PTS_IIA"/>
    <property type="match status" value="1"/>
</dbReference>
<dbReference type="PANTHER" id="PTHR34382:SF9">
    <property type="entry name" value="PHOSPHOTRANSFERASE SYSTEM SUGAR-SPECIFIC EII COMPONENT"/>
    <property type="match status" value="1"/>
</dbReference>
<reference evidence="18" key="1">
    <citation type="journal article" date="2022" name="Int. J. Syst. Evol. Microbiol.">
        <title>Granulimonas faecalis gen. nov., sp. nov., and Leptogranulimonas caecicola gen. nov., sp. nov., novel lactate-producing Atopobiaceae bacteria isolated from mouse intestines, and an emended description of the family Atopobiaceae.</title>
        <authorList>
            <person name="Morinaga K."/>
            <person name="Kusada H."/>
            <person name="Sakamoto S."/>
            <person name="Murakami T."/>
            <person name="Toyoda A."/>
            <person name="Mori H."/>
            <person name="Meng X.Y."/>
            <person name="Takashino M."/>
            <person name="Murotomi K."/>
            <person name="Tamaki H."/>
        </authorList>
    </citation>
    <scope>NUCLEOTIDE SEQUENCE</scope>
    <source>
        <strain evidence="18">OPF53</strain>
    </source>
</reference>
<dbReference type="InterPro" id="IPR003188">
    <property type="entry name" value="PTS_IIA_lac/cel"/>
</dbReference>
<organism evidence="18 19">
    <name type="scientific">Granulimonas faecalis</name>
    <dbReference type="NCBI Taxonomy" id="2894155"/>
    <lineage>
        <taxon>Bacteria</taxon>
        <taxon>Bacillati</taxon>
        <taxon>Actinomycetota</taxon>
        <taxon>Coriobacteriia</taxon>
        <taxon>Coriobacteriales</taxon>
        <taxon>Kribbibacteriaceae</taxon>
        <taxon>Granulimonas</taxon>
    </lineage>
</organism>
<dbReference type="CDD" id="cd00215">
    <property type="entry name" value="PTS_IIA_lac"/>
    <property type="match status" value="1"/>
</dbReference>
<keyword evidence="8" id="KW-0808">Transferase</keyword>